<keyword evidence="4 8" id="KW-0456">Lyase</keyword>
<accession>A0A7Z0D8L0</accession>
<dbReference type="Proteomes" id="UP000527616">
    <property type="component" value="Unassembled WGS sequence"/>
</dbReference>
<dbReference type="SFLD" id="SFLDF00009">
    <property type="entry name" value="o-succinylbenzoate_synthase"/>
    <property type="match status" value="1"/>
</dbReference>
<evidence type="ECO:0000256" key="3">
    <source>
        <dbReference type="ARBA" id="ARBA00022842"/>
    </source>
</evidence>
<gene>
    <name evidence="8" type="ORF">GGQ54_001503</name>
</gene>
<evidence type="ECO:0000256" key="4">
    <source>
        <dbReference type="ARBA" id="ARBA00023239"/>
    </source>
</evidence>
<dbReference type="InterPro" id="IPR010197">
    <property type="entry name" value="OSBS/NAAAR"/>
</dbReference>
<keyword evidence="2" id="KW-0479">Metal-binding</keyword>
<dbReference type="CDD" id="cd03317">
    <property type="entry name" value="NAAAR"/>
    <property type="match status" value="1"/>
</dbReference>
<dbReference type="Pfam" id="PF13378">
    <property type="entry name" value="MR_MLE_C"/>
    <property type="match status" value="1"/>
</dbReference>
<dbReference type="SMART" id="SM00922">
    <property type="entry name" value="MR_MLE"/>
    <property type="match status" value="1"/>
</dbReference>
<dbReference type="GO" id="GO:0046872">
    <property type="term" value="F:metal ion binding"/>
    <property type="evidence" value="ECO:0007669"/>
    <property type="project" value="UniProtKB-KW"/>
</dbReference>
<dbReference type="PANTHER" id="PTHR48073">
    <property type="entry name" value="O-SUCCINYLBENZOATE SYNTHASE-RELATED"/>
    <property type="match status" value="1"/>
</dbReference>
<evidence type="ECO:0000256" key="6">
    <source>
        <dbReference type="NCBIfam" id="TIGR01928"/>
    </source>
</evidence>
<dbReference type="InterPro" id="IPR036849">
    <property type="entry name" value="Enolase-like_C_sf"/>
</dbReference>
<dbReference type="InterPro" id="IPR029065">
    <property type="entry name" value="Enolase_C-like"/>
</dbReference>
<evidence type="ECO:0000313" key="8">
    <source>
        <dbReference type="EMBL" id="NYI70943.1"/>
    </source>
</evidence>
<reference evidence="8 9" key="1">
    <citation type="submission" date="2020-07" db="EMBL/GenBank/DDBJ databases">
        <title>Sequencing the genomes of 1000 actinobacteria strains.</title>
        <authorList>
            <person name="Klenk H.-P."/>
        </authorList>
    </citation>
    <scope>NUCLEOTIDE SEQUENCE [LARGE SCALE GENOMIC DNA]</scope>
    <source>
        <strain evidence="8 9">DSM 103164</strain>
    </source>
</reference>
<dbReference type="NCBIfam" id="TIGR01928">
    <property type="entry name" value="menC_lowGC_arch"/>
    <property type="match status" value="1"/>
</dbReference>
<evidence type="ECO:0000256" key="5">
    <source>
        <dbReference type="ARBA" id="ARBA00029491"/>
    </source>
</evidence>
<dbReference type="SUPFAM" id="SSF51604">
    <property type="entry name" value="Enolase C-terminal domain-like"/>
    <property type="match status" value="1"/>
</dbReference>
<comment type="cofactor">
    <cofactor evidence="1">
        <name>a divalent metal cation</name>
        <dbReference type="ChEBI" id="CHEBI:60240"/>
    </cofactor>
</comment>
<sequence>MRIVNAELHQVELPLRSAFRTSFGHEVTHALGLLRIETEDAVGWGECVAPALPHYSSEYLGAELDVIERHLLPLIGERELRAATIAEDLHRIRGHRMAKSCVETAVLDAELRGRGDSLSTELGGVRERVPCGVSVGIQPSIGELLDIVAGYLAAGYLRIKLKIEPGWDLEPVAAVREKFGPDLILQADANAAYELSDLPHLRRLDRHEMIMLEQPLASDELLGHAELAAAMTTPICLDESITSARAALTALRLGACSVINIKPGRVGGYLESRRIHDLCRSWGVQVWCGGMLESGIGRAANLALASLPGFTLPNDISATERYYERDLTEPFTIADGQMAVPTGPGIGIDPDPAALADFTVRTSTIR</sequence>
<dbReference type="UniPathway" id="UPA01057">
    <property type="reaction ID" value="UER00165"/>
</dbReference>
<dbReference type="RefSeq" id="WP_179444836.1">
    <property type="nucleotide sequence ID" value="NZ_JACBZS010000001.1"/>
</dbReference>
<dbReference type="GO" id="GO:0016854">
    <property type="term" value="F:racemase and epimerase activity"/>
    <property type="evidence" value="ECO:0007669"/>
    <property type="project" value="UniProtKB-ARBA"/>
</dbReference>
<comment type="caution">
    <text evidence="8">The sequence shown here is derived from an EMBL/GenBank/DDBJ whole genome shotgun (WGS) entry which is preliminary data.</text>
</comment>
<dbReference type="EMBL" id="JACBZS010000001">
    <property type="protein sequence ID" value="NYI70943.1"/>
    <property type="molecule type" value="Genomic_DNA"/>
</dbReference>
<dbReference type="Gene3D" id="3.20.20.120">
    <property type="entry name" value="Enolase-like C-terminal domain"/>
    <property type="match status" value="1"/>
</dbReference>
<keyword evidence="3" id="KW-0460">Magnesium</keyword>
<proteinExistence type="predicted"/>
<dbReference type="PANTHER" id="PTHR48073:SF5">
    <property type="entry name" value="O-SUCCINYLBENZOATE SYNTHASE"/>
    <property type="match status" value="1"/>
</dbReference>
<protein>
    <recommendedName>
        <fullName evidence="5 6">o-succinylbenzoate synthase</fullName>
        <ecNumber evidence="5 6">4.2.1.113</ecNumber>
    </recommendedName>
</protein>
<dbReference type="SUPFAM" id="SSF54826">
    <property type="entry name" value="Enolase N-terminal domain-like"/>
    <property type="match status" value="1"/>
</dbReference>
<dbReference type="SFLD" id="SFLDG00180">
    <property type="entry name" value="muconate_cycloisomerase"/>
    <property type="match status" value="1"/>
</dbReference>
<evidence type="ECO:0000256" key="1">
    <source>
        <dbReference type="ARBA" id="ARBA00001968"/>
    </source>
</evidence>
<dbReference type="InterPro" id="IPR029017">
    <property type="entry name" value="Enolase-like_N"/>
</dbReference>
<evidence type="ECO:0000259" key="7">
    <source>
        <dbReference type="SMART" id="SM00922"/>
    </source>
</evidence>
<dbReference type="Pfam" id="PF02746">
    <property type="entry name" value="MR_MLE_N"/>
    <property type="match status" value="1"/>
</dbReference>
<name>A0A7Z0D8L0_9ACTN</name>
<dbReference type="SFLD" id="SFLDS00001">
    <property type="entry name" value="Enolase"/>
    <property type="match status" value="1"/>
</dbReference>
<dbReference type="EC" id="4.2.1.113" evidence="5 6"/>
<evidence type="ECO:0000256" key="2">
    <source>
        <dbReference type="ARBA" id="ARBA00022723"/>
    </source>
</evidence>
<keyword evidence="9" id="KW-1185">Reference proteome</keyword>
<organism evidence="8 9">
    <name type="scientific">Naumannella cuiyingiana</name>
    <dbReference type="NCBI Taxonomy" id="1347891"/>
    <lineage>
        <taxon>Bacteria</taxon>
        <taxon>Bacillati</taxon>
        <taxon>Actinomycetota</taxon>
        <taxon>Actinomycetes</taxon>
        <taxon>Propionibacteriales</taxon>
        <taxon>Propionibacteriaceae</taxon>
        <taxon>Naumannella</taxon>
    </lineage>
</organism>
<dbReference type="AlphaFoldDB" id="A0A7Z0D8L0"/>
<evidence type="ECO:0000313" key="9">
    <source>
        <dbReference type="Proteomes" id="UP000527616"/>
    </source>
</evidence>
<dbReference type="UniPathway" id="UPA00079"/>
<dbReference type="Gene3D" id="3.30.390.10">
    <property type="entry name" value="Enolase-like, N-terminal domain"/>
    <property type="match status" value="1"/>
</dbReference>
<feature type="domain" description="Mandelate racemase/muconate lactonizing enzyme C-terminal" evidence="7">
    <location>
        <begin position="141"/>
        <end position="234"/>
    </location>
</feature>
<dbReference type="InterPro" id="IPR013341">
    <property type="entry name" value="Mandelate_racemase_N_dom"/>
</dbReference>
<dbReference type="InterPro" id="IPR013342">
    <property type="entry name" value="Mandelate_racemase_C"/>
</dbReference>
<dbReference type="GO" id="GO:0009234">
    <property type="term" value="P:menaquinone biosynthetic process"/>
    <property type="evidence" value="ECO:0007669"/>
    <property type="project" value="UniProtKB-UniRule"/>
</dbReference>
<dbReference type="GO" id="GO:0043748">
    <property type="term" value="F:O-succinylbenzoate synthase activity"/>
    <property type="evidence" value="ECO:0007669"/>
    <property type="project" value="UniProtKB-EC"/>
</dbReference>